<dbReference type="InterPro" id="IPR001509">
    <property type="entry name" value="Epimerase_deHydtase"/>
</dbReference>
<evidence type="ECO:0000313" key="3">
    <source>
        <dbReference type="Proteomes" id="UP001629156"/>
    </source>
</evidence>
<evidence type="ECO:0000313" key="2">
    <source>
        <dbReference type="EMBL" id="MFL9844557.1"/>
    </source>
</evidence>
<dbReference type="Pfam" id="PF01370">
    <property type="entry name" value="Epimerase"/>
    <property type="match status" value="1"/>
</dbReference>
<dbReference type="Proteomes" id="UP001629156">
    <property type="component" value="Unassembled WGS sequence"/>
</dbReference>
<sequence>MILVTGGTGMVGGHLLLKLAQGPVPVRALYRTRQNIEKTRKLFAYFGKQEAFTTIQWVEGDINNIPSLEDAFTRITHVYHCAANVSFDPADEESLRKVNIEGTANMVNCALNAGIEKFCHVSSVAALGDPIIANGIVTEETEWNPEIYHSDYQITKYGAEMEVWRGWQEGLKVVIVNPGLIFGYGYWKQGSSAVLKSVSRGQYFYTTGTCGIVAVEDVTNIMVQLMDSDINGERYIVVADNINLHTMLSVIAAGMGKHGPVIYATKPMMATGWRIDWLLSKLLMRKRMLTRHMAKTAYKTEHLDNTKIKKALNYSFIDMQPYLKEVAGEYIKQKG</sequence>
<comment type="caution">
    <text evidence="2">The sequence shown here is derived from an EMBL/GenBank/DDBJ whole genome shotgun (WGS) entry which is preliminary data.</text>
</comment>
<dbReference type="RefSeq" id="WP_408084810.1">
    <property type="nucleotide sequence ID" value="NZ_JBELPZ010000008.1"/>
</dbReference>
<gene>
    <name evidence="2" type="ORF">ABS766_09005</name>
</gene>
<accession>A0ABW8YX94</accession>
<keyword evidence="3" id="KW-1185">Reference proteome</keyword>
<proteinExistence type="predicted"/>
<name>A0ABW8YX94_9FLAO</name>
<dbReference type="EMBL" id="JBELPZ010000008">
    <property type="protein sequence ID" value="MFL9844557.1"/>
    <property type="molecule type" value="Genomic_DNA"/>
</dbReference>
<dbReference type="PANTHER" id="PTHR48079">
    <property type="entry name" value="PROTEIN YEEZ"/>
    <property type="match status" value="1"/>
</dbReference>
<dbReference type="SUPFAM" id="SSF51735">
    <property type="entry name" value="NAD(P)-binding Rossmann-fold domains"/>
    <property type="match status" value="1"/>
</dbReference>
<organism evidence="2 3">
    <name type="scientific">Flavobacterium rhizosphaerae</name>
    <dbReference type="NCBI Taxonomy" id="3163298"/>
    <lineage>
        <taxon>Bacteria</taxon>
        <taxon>Pseudomonadati</taxon>
        <taxon>Bacteroidota</taxon>
        <taxon>Flavobacteriia</taxon>
        <taxon>Flavobacteriales</taxon>
        <taxon>Flavobacteriaceae</taxon>
        <taxon>Flavobacterium</taxon>
    </lineage>
</organism>
<dbReference type="InterPro" id="IPR036291">
    <property type="entry name" value="NAD(P)-bd_dom_sf"/>
</dbReference>
<dbReference type="Gene3D" id="3.40.50.720">
    <property type="entry name" value="NAD(P)-binding Rossmann-like Domain"/>
    <property type="match status" value="1"/>
</dbReference>
<protein>
    <submittedName>
        <fullName evidence="2">NAD-dependent epimerase/dehydratase family protein</fullName>
    </submittedName>
</protein>
<evidence type="ECO:0000259" key="1">
    <source>
        <dbReference type="Pfam" id="PF01370"/>
    </source>
</evidence>
<reference evidence="2 3" key="1">
    <citation type="submission" date="2024-06" db="EMBL/GenBank/DDBJ databases">
        <authorList>
            <person name="Kaempfer P."/>
            <person name="Viver T."/>
        </authorList>
    </citation>
    <scope>NUCLEOTIDE SEQUENCE [LARGE SCALE GENOMIC DNA]</scope>
    <source>
        <strain evidence="2 3">ST-119</strain>
    </source>
</reference>
<feature type="domain" description="NAD-dependent epimerase/dehydratase" evidence="1">
    <location>
        <begin position="2"/>
        <end position="228"/>
    </location>
</feature>
<dbReference type="InterPro" id="IPR051783">
    <property type="entry name" value="NAD(P)-dependent_oxidoreduct"/>
</dbReference>
<dbReference type="PANTHER" id="PTHR48079:SF6">
    <property type="entry name" value="NAD(P)-BINDING DOMAIN-CONTAINING PROTEIN-RELATED"/>
    <property type="match status" value="1"/>
</dbReference>